<comment type="caution">
    <text evidence="1">The sequence shown here is derived from an EMBL/GenBank/DDBJ whole genome shotgun (WGS) entry which is preliminary data.</text>
</comment>
<sequence>MVSFGDCLPPEKSYNFLLNPNSRKPYPTFMHRKKSFSQSASIAFIIAQMSLFVHVL</sequence>
<evidence type="ECO:0000313" key="1">
    <source>
        <dbReference type="EMBL" id="ETD28680.1"/>
    </source>
</evidence>
<keyword evidence="2" id="KW-1185">Reference proteome</keyword>
<organism evidence="1 2">
    <name type="scientific">Prevotella nigrescens CC14M</name>
    <dbReference type="NCBI Taxonomy" id="1073366"/>
    <lineage>
        <taxon>Bacteria</taxon>
        <taxon>Pseudomonadati</taxon>
        <taxon>Bacteroidota</taxon>
        <taxon>Bacteroidia</taxon>
        <taxon>Bacteroidales</taxon>
        <taxon>Prevotellaceae</taxon>
        <taxon>Prevotella</taxon>
    </lineage>
</organism>
<gene>
    <name evidence="1" type="ORF">HMPREF1173_01386</name>
</gene>
<dbReference type="Proteomes" id="UP000018727">
    <property type="component" value="Unassembled WGS sequence"/>
</dbReference>
<name>V8CNS8_9BACT</name>
<evidence type="ECO:0000313" key="2">
    <source>
        <dbReference type="Proteomes" id="UP000018727"/>
    </source>
</evidence>
<accession>V8CNS8</accession>
<protein>
    <submittedName>
        <fullName evidence="1">Uncharacterized protein</fullName>
    </submittedName>
</protein>
<dbReference type="AlphaFoldDB" id="V8CNS8"/>
<proteinExistence type="predicted"/>
<reference evidence="1 2" key="1">
    <citation type="submission" date="2013-10" db="EMBL/GenBank/DDBJ databases">
        <title>The Genome Sequence of Prevotella nigrescens CC14M.</title>
        <authorList>
            <consortium name="The Broad Institute Genomics Platform"/>
            <person name="Earl A."/>
            <person name="Allen-Vercoe E."/>
            <person name="Daigneault M."/>
            <person name="Young S.K."/>
            <person name="Zeng Q."/>
            <person name="Gargeya S."/>
            <person name="Fitzgerald M."/>
            <person name="Abouelleil A."/>
            <person name="Alvarado L."/>
            <person name="Chapman S.B."/>
            <person name="Gainer-Dewar J."/>
            <person name="Goldberg J."/>
            <person name="Griggs A."/>
            <person name="Gujja S."/>
            <person name="Hansen M."/>
            <person name="Howarth C."/>
            <person name="Imamovic A."/>
            <person name="Ireland A."/>
            <person name="Larimer J."/>
            <person name="McCowan C."/>
            <person name="Murphy C."/>
            <person name="Pearson M."/>
            <person name="Poon T.W."/>
            <person name="Priest M."/>
            <person name="Roberts A."/>
            <person name="Saif S."/>
            <person name="Shea T."/>
            <person name="Sykes S."/>
            <person name="Wortman J."/>
            <person name="Nusbaum C."/>
            <person name="Birren B."/>
        </authorList>
    </citation>
    <scope>NUCLEOTIDE SEQUENCE [LARGE SCALE GENOMIC DNA]</scope>
    <source>
        <strain evidence="1 2">CC14M</strain>
    </source>
</reference>
<dbReference type="HOGENOM" id="CLU_3010496_0_0_10"/>
<dbReference type="EMBL" id="AZJH01000020">
    <property type="protein sequence ID" value="ETD28680.1"/>
    <property type="molecule type" value="Genomic_DNA"/>
</dbReference>